<dbReference type="AlphaFoldDB" id="A0AAF0F656"/>
<reference evidence="1" key="1">
    <citation type="submission" date="2023-03" db="EMBL/GenBank/DDBJ databases">
        <title>Mating type loci evolution in Malassezia.</title>
        <authorList>
            <person name="Coelho M.A."/>
        </authorList>
    </citation>
    <scope>NUCLEOTIDE SEQUENCE</scope>
    <source>
        <strain evidence="1">CBS 9431</strain>
    </source>
</reference>
<dbReference type="SFLD" id="SFLDG01129">
    <property type="entry name" value="C1.5:_HAD__Beta-PGM__Phosphata"/>
    <property type="match status" value="1"/>
</dbReference>
<gene>
    <name evidence="1" type="ORF">MJAP1_004279</name>
</gene>
<dbReference type="Pfam" id="PF00702">
    <property type="entry name" value="Hydrolase"/>
    <property type="match status" value="1"/>
</dbReference>
<dbReference type="InterPro" id="IPR036412">
    <property type="entry name" value="HAD-like_sf"/>
</dbReference>
<dbReference type="SUPFAM" id="SSF56784">
    <property type="entry name" value="HAD-like"/>
    <property type="match status" value="1"/>
</dbReference>
<name>A0AAF0F656_9BASI</name>
<dbReference type="SFLD" id="SFLDS00003">
    <property type="entry name" value="Haloacid_Dehalogenase"/>
    <property type="match status" value="1"/>
</dbReference>
<evidence type="ECO:0000313" key="1">
    <source>
        <dbReference type="EMBL" id="WFD41282.1"/>
    </source>
</evidence>
<dbReference type="GO" id="GO:1990738">
    <property type="term" value="F:pseudouridine 5'-phosphatase activity"/>
    <property type="evidence" value="ECO:0007669"/>
    <property type="project" value="UniProtKB-EC"/>
</dbReference>
<dbReference type="RefSeq" id="XP_060124179.1">
    <property type="nucleotide sequence ID" value="XM_060268196.1"/>
</dbReference>
<evidence type="ECO:0000313" key="2">
    <source>
        <dbReference type="Proteomes" id="UP001217754"/>
    </source>
</evidence>
<dbReference type="Gene3D" id="3.40.50.1000">
    <property type="entry name" value="HAD superfamily/HAD-like"/>
    <property type="match status" value="1"/>
</dbReference>
<proteinExistence type="predicted"/>
<dbReference type="Proteomes" id="UP001217754">
    <property type="component" value="Chromosome 9"/>
</dbReference>
<dbReference type="PANTHER" id="PTHR18901:SF38">
    <property type="entry name" value="PSEUDOURIDINE-5'-PHOSPHATASE"/>
    <property type="match status" value="1"/>
</dbReference>
<dbReference type="FunFam" id="1.10.150.240:FF:000001">
    <property type="entry name" value="Haloacid dehalogenase-like hydrolase domain"/>
    <property type="match status" value="1"/>
</dbReference>
<organism evidence="1 2">
    <name type="scientific">Malassezia japonica</name>
    <dbReference type="NCBI Taxonomy" id="223818"/>
    <lineage>
        <taxon>Eukaryota</taxon>
        <taxon>Fungi</taxon>
        <taxon>Dikarya</taxon>
        <taxon>Basidiomycota</taxon>
        <taxon>Ustilaginomycotina</taxon>
        <taxon>Malasseziomycetes</taxon>
        <taxon>Malasseziales</taxon>
        <taxon>Malasseziaceae</taxon>
        <taxon>Malassezia</taxon>
    </lineage>
</organism>
<dbReference type="PANTHER" id="PTHR18901">
    <property type="entry name" value="2-DEOXYGLUCOSE-6-PHOSPHATE PHOSPHATASE 2"/>
    <property type="match status" value="1"/>
</dbReference>
<dbReference type="EC" id="3.1.3.96" evidence="1"/>
<dbReference type="Gene3D" id="1.10.150.240">
    <property type="entry name" value="Putative phosphatase, domain 2"/>
    <property type="match status" value="1"/>
</dbReference>
<dbReference type="InterPro" id="IPR023214">
    <property type="entry name" value="HAD_sf"/>
</dbReference>
<dbReference type="InterPro" id="IPR023198">
    <property type="entry name" value="PGP-like_dom2"/>
</dbReference>
<keyword evidence="1" id="KW-0378">Hydrolase</keyword>
<dbReference type="EMBL" id="CP119966">
    <property type="protein sequence ID" value="WFD41282.1"/>
    <property type="molecule type" value="Genomic_DNA"/>
</dbReference>
<protein>
    <submittedName>
        <fullName evidence="1">Pseudouridine 5'-phosphatase</fullName>
        <ecNumber evidence="1">3.1.3.96</ecNumber>
    </submittedName>
</protein>
<dbReference type="GeneID" id="85227930"/>
<keyword evidence="2" id="KW-1185">Reference proteome</keyword>
<accession>A0AAF0F656</accession>
<sequence>MTQDANVGSVRAVLFDMDGLLIDSERIYTDVVNDILRPYGKEQTWEIKSQLMGKPERDATLTLLSALWPVRDGDKEDEAQGFSTECPFTIDSFLERRNADLLPAFQHVAPMPGAEKLIAHLAKHNVPISVATGSKRRNFEIKSNANPNLFTPFGKRAVCGDDPQVVGRGKPHPDIFLVAAHTGLGLQDSEEGRAWLAGIRPPGAEHDGKLLGHESEVLVFEDALPGVQAGLAAGMKGTCSLY</sequence>